<organism evidence="1 2">
    <name type="scientific">Portunus trituberculatus</name>
    <name type="common">Swimming crab</name>
    <name type="synonym">Neptunus trituberculatus</name>
    <dbReference type="NCBI Taxonomy" id="210409"/>
    <lineage>
        <taxon>Eukaryota</taxon>
        <taxon>Metazoa</taxon>
        <taxon>Ecdysozoa</taxon>
        <taxon>Arthropoda</taxon>
        <taxon>Crustacea</taxon>
        <taxon>Multicrustacea</taxon>
        <taxon>Malacostraca</taxon>
        <taxon>Eumalacostraca</taxon>
        <taxon>Eucarida</taxon>
        <taxon>Decapoda</taxon>
        <taxon>Pleocyemata</taxon>
        <taxon>Brachyura</taxon>
        <taxon>Eubrachyura</taxon>
        <taxon>Portunoidea</taxon>
        <taxon>Portunidae</taxon>
        <taxon>Portuninae</taxon>
        <taxon>Portunus</taxon>
    </lineage>
</organism>
<accession>A0A5B7EHE8</accession>
<name>A0A5B7EHE8_PORTR</name>
<comment type="caution">
    <text evidence="1">The sequence shown here is derived from an EMBL/GenBank/DDBJ whole genome shotgun (WGS) entry which is preliminary data.</text>
</comment>
<proteinExistence type="predicted"/>
<gene>
    <name evidence="1" type="ORF">E2C01_025783</name>
</gene>
<reference evidence="1 2" key="1">
    <citation type="submission" date="2019-05" db="EMBL/GenBank/DDBJ databases">
        <title>Another draft genome of Portunus trituberculatus and its Hox gene families provides insights of decapod evolution.</title>
        <authorList>
            <person name="Jeong J.-H."/>
            <person name="Song I."/>
            <person name="Kim S."/>
            <person name="Choi T."/>
            <person name="Kim D."/>
            <person name="Ryu S."/>
            <person name="Kim W."/>
        </authorList>
    </citation>
    <scope>NUCLEOTIDE SEQUENCE [LARGE SCALE GENOMIC DNA]</scope>
    <source>
        <tissue evidence="1">Muscle</tissue>
    </source>
</reference>
<sequence length="60" mass="6460">MIKQGGVWDTRAASLFPQVISSIDHQSCMRVSDAPLREWTPREARVLAAALGPAPPSLSS</sequence>
<keyword evidence="2" id="KW-1185">Reference proteome</keyword>
<dbReference type="Proteomes" id="UP000324222">
    <property type="component" value="Unassembled WGS sequence"/>
</dbReference>
<evidence type="ECO:0000313" key="2">
    <source>
        <dbReference type="Proteomes" id="UP000324222"/>
    </source>
</evidence>
<dbReference type="EMBL" id="VSRR010002632">
    <property type="protein sequence ID" value="MPC32473.1"/>
    <property type="molecule type" value="Genomic_DNA"/>
</dbReference>
<dbReference type="AlphaFoldDB" id="A0A5B7EHE8"/>
<evidence type="ECO:0000313" key="1">
    <source>
        <dbReference type="EMBL" id="MPC32473.1"/>
    </source>
</evidence>
<protein>
    <submittedName>
        <fullName evidence="1">Uncharacterized protein</fullName>
    </submittedName>
</protein>